<keyword evidence="3" id="KW-1185">Reference proteome</keyword>
<feature type="compositionally biased region" description="Basic and acidic residues" evidence="1">
    <location>
        <begin position="44"/>
        <end position="56"/>
    </location>
</feature>
<dbReference type="Proteomes" id="UP000236664">
    <property type="component" value="Unassembled WGS sequence"/>
</dbReference>
<feature type="region of interest" description="Disordered" evidence="1">
    <location>
        <begin position="1"/>
        <end position="56"/>
    </location>
</feature>
<dbReference type="AlphaFoldDB" id="A0A2K0VYY0"/>
<accession>A0A2K0VYY0</accession>
<reference evidence="2 3" key="1">
    <citation type="submission" date="2017-06" db="EMBL/GenBank/DDBJ databases">
        <title>Genome of Fusarium nygamai isolate CS10214.</title>
        <authorList>
            <person name="Gardiner D.M."/>
            <person name="Obanor F."/>
            <person name="Kazan K."/>
        </authorList>
    </citation>
    <scope>NUCLEOTIDE SEQUENCE [LARGE SCALE GENOMIC DNA]</scope>
    <source>
        <strain evidence="2 3">CS10214</strain>
    </source>
</reference>
<evidence type="ECO:0000313" key="3">
    <source>
        <dbReference type="Proteomes" id="UP000236664"/>
    </source>
</evidence>
<sequence>MPTQRRRRPAQDEESEEDVRPRQRNRADSEDENEQEASDVEMDGDQHHAQSADDQLVKKLVRYVISCEYSRTAIRRDGIKERGNNGNWDNRPKLIQEQSSGPKADHSGGFSTWRRHSSNGSGAWN</sequence>
<comment type="caution">
    <text evidence="2">The sequence shown here is derived from an EMBL/GenBank/DDBJ whole genome shotgun (WGS) entry which is preliminary data.</text>
</comment>
<dbReference type="STRING" id="42673.A0A2K0VYY0"/>
<proteinExistence type="predicted"/>
<evidence type="ECO:0008006" key="4">
    <source>
        <dbReference type="Google" id="ProtNLM"/>
    </source>
</evidence>
<dbReference type="OrthoDB" id="205198at2759"/>
<feature type="compositionally biased region" description="Acidic residues" evidence="1">
    <location>
        <begin position="29"/>
        <end position="43"/>
    </location>
</feature>
<dbReference type="EMBL" id="MTQA01000170">
    <property type="protein sequence ID" value="PNP75234.1"/>
    <property type="molecule type" value="Genomic_DNA"/>
</dbReference>
<feature type="compositionally biased region" description="Basic and acidic residues" evidence="1">
    <location>
        <begin position="18"/>
        <end position="28"/>
    </location>
</feature>
<gene>
    <name evidence="2" type="ORF">FNYG_11377</name>
</gene>
<protein>
    <recommendedName>
        <fullName evidence="4">MAGE domain-containing protein</fullName>
    </recommendedName>
</protein>
<feature type="region of interest" description="Disordered" evidence="1">
    <location>
        <begin position="76"/>
        <end position="125"/>
    </location>
</feature>
<evidence type="ECO:0000256" key="1">
    <source>
        <dbReference type="SAM" id="MobiDB-lite"/>
    </source>
</evidence>
<name>A0A2K0VYY0_GIBNY</name>
<organism evidence="2 3">
    <name type="scientific">Gibberella nygamai</name>
    <name type="common">Bean root rot disease fungus</name>
    <name type="synonym">Fusarium nygamai</name>
    <dbReference type="NCBI Taxonomy" id="42673"/>
    <lineage>
        <taxon>Eukaryota</taxon>
        <taxon>Fungi</taxon>
        <taxon>Dikarya</taxon>
        <taxon>Ascomycota</taxon>
        <taxon>Pezizomycotina</taxon>
        <taxon>Sordariomycetes</taxon>
        <taxon>Hypocreomycetidae</taxon>
        <taxon>Hypocreales</taxon>
        <taxon>Nectriaceae</taxon>
        <taxon>Fusarium</taxon>
        <taxon>Fusarium fujikuroi species complex</taxon>
    </lineage>
</organism>
<evidence type="ECO:0000313" key="2">
    <source>
        <dbReference type="EMBL" id="PNP75234.1"/>
    </source>
</evidence>